<keyword evidence="2" id="KW-1185">Reference proteome</keyword>
<accession>A0ACC1K5Q5</accession>
<comment type="caution">
    <text evidence="1">The sequence shown here is derived from an EMBL/GenBank/DDBJ whole genome shotgun (WGS) entry which is preliminary data.</text>
</comment>
<protein>
    <submittedName>
        <fullName evidence="1">Uncharacterized protein</fullName>
    </submittedName>
</protein>
<organism evidence="1 2">
    <name type="scientific">Coemansia nantahalensis</name>
    <dbReference type="NCBI Taxonomy" id="2789366"/>
    <lineage>
        <taxon>Eukaryota</taxon>
        <taxon>Fungi</taxon>
        <taxon>Fungi incertae sedis</taxon>
        <taxon>Zoopagomycota</taxon>
        <taxon>Kickxellomycotina</taxon>
        <taxon>Kickxellomycetes</taxon>
        <taxon>Kickxellales</taxon>
        <taxon>Kickxellaceae</taxon>
        <taxon>Coemansia</taxon>
    </lineage>
</organism>
<evidence type="ECO:0000313" key="2">
    <source>
        <dbReference type="Proteomes" id="UP001140234"/>
    </source>
</evidence>
<dbReference type="Proteomes" id="UP001140234">
    <property type="component" value="Unassembled WGS sequence"/>
</dbReference>
<reference evidence="1" key="1">
    <citation type="submission" date="2022-07" db="EMBL/GenBank/DDBJ databases">
        <title>Phylogenomic reconstructions and comparative analyses of Kickxellomycotina fungi.</title>
        <authorList>
            <person name="Reynolds N.K."/>
            <person name="Stajich J.E."/>
            <person name="Barry K."/>
            <person name="Grigoriev I.V."/>
            <person name="Crous P."/>
            <person name="Smith M.E."/>
        </authorList>
    </citation>
    <scope>NUCLEOTIDE SEQUENCE</scope>
    <source>
        <strain evidence="1">CBS 109366</strain>
    </source>
</reference>
<dbReference type="EMBL" id="JANBUJ010000153">
    <property type="protein sequence ID" value="KAJ2773967.1"/>
    <property type="molecule type" value="Genomic_DNA"/>
</dbReference>
<gene>
    <name evidence="1" type="ORF">IWQ57_001042</name>
</gene>
<proteinExistence type="predicted"/>
<name>A0ACC1K5Q5_9FUNG</name>
<evidence type="ECO:0000313" key="1">
    <source>
        <dbReference type="EMBL" id="KAJ2773967.1"/>
    </source>
</evidence>
<sequence>MSRPSALKPLEPEFWDIFALVVGAVLMLLNTILYAYAMAHHRYPPLRAKNLRLISVLWVCTLVWYLGIIGTNFNIGHLFGESSSSCTAFGLWLRVLLGVFTFIYIHIMRLYLYIRIFLQVRRVTYRIYLVGCVIYFAMILGFGIPMTILHDSLTVTYVKVAHTCVYGRLFIELSFSLVWAGWAAAIVVAFMARKINSSFREYHEMLLIIGLCTVTVLYETISQHINQEYTFHRWSRVVSTFAEYLACQSSLAILLGIPVYNCIYHREEYKEEFFRKMVADGLSSRYKLTLPTSRSHTTFDAGTAVADATDAVHTVDISMVRRSTA</sequence>